<dbReference type="GeneID" id="37283300"/>
<name>A0A345E2D1_9EURY</name>
<dbReference type="AlphaFoldDB" id="A0A345E2D1"/>
<keyword evidence="1" id="KW-0812">Transmembrane</keyword>
<feature type="transmembrane region" description="Helical" evidence="1">
    <location>
        <begin position="20"/>
        <end position="38"/>
    </location>
</feature>
<keyword evidence="1" id="KW-1133">Transmembrane helix</keyword>
<dbReference type="OrthoDB" id="373505at2157"/>
<accession>A0A345E2D1</accession>
<evidence type="ECO:0000313" key="3">
    <source>
        <dbReference type="Proteomes" id="UP000253273"/>
    </source>
</evidence>
<evidence type="ECO:0008006" key="4">
    <source>
        <dbReference type="Google" id="ProtNLM"/>
    </source>
</evidence>
<evidence type="ECO:0000256" key="1">
    <source>
        <dbReference type="SAM" id="Phobius"/>
    </source>
</evidence>
<sequence length="93" mass="10554">MVEHSMCIEVMKQSQIRRWWVVFILISNASFLGYLYYYQSPGGLVVGLPVTWVVLLGIMVAVFGINSTFAWYYLEKPNLREVFGGAADQGGDR</sequence>
<proteinExistence type="predicted"/>
<feature type="transmembrane region" description="Helical" evidence="1">
    <location>
        <begin position="50"/>
        <end position="74"/>
    </location>
</feature>
<dbReference type="KEGG" id="haj:DU500_07905"/>
<dbReference type="RefSeq" id="WP_114585492.1">
    <property type="nucleotide sequence ID" value="NZ_CP031150.1"/>
</dbReference>
<gene>
    <name evidence="2" type="ORF">DU500_07905</name>
</gene>
<dbReference type="EMBL" id="CP031150">
    <property type="protein sequence ID" value="AXG06353.1"/>
    <property type="molecule type" value="Genomic_DNA"/>
</dbReference>
<reference evidence="2 3" key="1">
    <citation type="submission" date="2018-07" db="EMBL/GenBank/DDBJ databases">
        <title>Genome sequences of Haloplanus sp. CBA1113.</title>
        <authorList>
            <person name="Kim Y.B."/>
            <person name="Roh S.W."/>
        </authorList>
    </citation>
    <scope>NUCLEOTIDE SEQUENCE [LARGE SCALE GENOMIC DNA]</scope>
    <source>
        <strain evidence="2 3">CBA1113</strain>
    </source>
</reference>
<keyword evidence="1" id="KW-0472">Membrane</keyword>
<evidence type="ECO:0000313" key="2">
    <source>
        <dbReference type="EMBL" id="AXG06353.1"/>
    </source>
</evidence>
<dbReference type="Proteomes" id="UP000253273">
    <property type="component" value="Chromosome"/>
</dbReference>
<protein>
    <recommendedName>
        <fullName evidence="4">DUF485 domain-containing protein</fullName>
    </recommendedName>
</protein>
<keyword evidence="3" id="KW-1185">Reference proteome</keyword>
<organism evidence="2 3">
    <name type="scientific">Haloplanus rubicundus</name>
    <dbReference type="NCBI Taxonomy" id="1547898"/>
    <lineage>
        <taxon>Archaea</taxon>
        <taxon>Methanobacteriati</taxon>
        <taxon>Methanobacteriota</taxon>
        <taxon>Stenosarchaea group</taxon>
        <taxon>Halobacteria</taxon>
        <taxon>Halobacteriales</taxon>
        <taxon>Haloferacaceae</taxon>
        <taxon>Haloplanus</taxon>
    </lineage>
</organism>